<protein>
    <recommendedName>
        <fullName evidence="2">non-specific serine/threonine protein kinase</fullName>
        <ecNumber evidence="2">2.7.11.1</ecNumber>
    </recommendedName>
</protein>
<comment type="similarity">
    <text evidence="1">Belongs to the protein kinase superfamily. NEK Ser/Thr protein kinase family. NIMA subfamily.</text>
</comment>
<dbReference type="InterPro" id="IPR051131">
    <property type="entry name" value="NEK_Ser/Thr_kinase_NIMA"/>
</dbReference>
<evidence type="ECO:0000256" key="4">
    <source>
        <dbReference type="ARBA" id="ARBA00022679"/>
    </source>
</evidence>
<dbReference type="EC" id="2.7.11.1" evidence="2"/>
<evidence type="ECO:0000256" key="8">
    <source>
        <dbReference type="ARBA" id="ARBA00047899"/>
    </source>
</evidence>
<gene>
    <name evidence="10" type="primary">WBGene00274401</name>
</gene>
<comment type="catalytic activity">
    <reaction evidence="8">
        <text>L-threonyl-[protein] + ATP = O-phospho-L-threonyl-[protein] + ADP + H(+)</text>
        <dbReference type="Rhea" id="RHEA:46608"/>
        <dbReference type="Rhea" id="RHEA-COMP:11060"/>
        <dbReference type="Rhea" id="RHEA-COMP:11605"/>
        <dbReference type="ChEBI" id="CHEBI:15378"/>
        <dbReference type="ChEBI" id="CHEBI:30013"/>
        <dbReference type="ChEBI" id="CHEBI:30616"/>
        <dbReference type="ChEBI" id="CHEBI:61977"/>
        <dbReference type="ChEBI" id="CHEBI:456216"/>
        <dbReference type="EC" id="2.7.11.1"/>
    </reaction>
</comment>
<reference evidence="10" key="2">
    <citation type="submission" date="2022-06" db="UniProtKB">
        <authorList>
            <consortium name="EnsemblMetazoa"/>
        </authorList>
    </citation>
    <scope>IDENTIFICATION</scope>
    <source>
        <strain evidence="10">PS312</strain>
    </source>
</reference>
<accession>A0A2A6BKR9</accession>
<dbReference type="AlphaFoldDB" id="A0A2A6BKR9"/>
<evidence type="ECO:0000256" key="7">
    <source>
        <dbReference type="ARBA" id="ARBA00022840"/>
    </source>
</evidence>
<keyword evidence="11" id="KW-1185">Reference proteome</keyword>
<keyword evidence="5" id="KW-0547">Nucleotide-binding</keyword>
<evidence type="ECO:0000256" key="2">
    <source>
        <dbReference type="ARBA" id="ARBA00012513"/>
    </source>
</evidence>
<dbReference type="PROSITE" id="PS50011">
    <property type="entry name" value="PROTEIN_KINASE_DOM"/>
    <property type="match status" value="1"/>
</dbReference>
<evidence type="ECO:0000256" key="9">
    <source>
        <dbReference type="ARBA" id="ARBA00048679"/>
    </source>
</evidence>
<dbReference type="InterPro" id="IPR011009">
    <property type="entry name" value="Kinase-like_dom_sf"/>
</dbReference>
<name>A0A2A6BKR9_PRIPA</name>
<keyword evidence="6" id="KW-0418">Kinase</keyword>
<keyword evidence="3" id="KW-0723">Serine/threonine-protein kinase</keyword>
<dbReference type="Gene3D" id="1.10.510.10">
    <property type="entry name" value="Transferase(Phosphotransferase) domain 1"/>
    <property type="match status" value="1"/>
</dbReference>
<organism evidence="10 11">
    <name type="scientific">Pristionchus pacificus</name>
    <name type="common">Parasitic nematode worm</name>
    <dbReference type="NCBI Taxonomy" id="54126"/>
    <lineage>
        <taxon>Eukaryota</taxon>
        <taxon>Metazoa</taxon>
        <taxon>Ecdysozoa</taxon>
        <taxon>Nematoda</taxon>
        <taxon>Chromadorea</taxon>
        <taxon>Rhabditida</taxon>
        <taxon>Rhabditina</taxon>
        <taxon>Diplogasteromorpha</taxon>
        <taxon>Diplogasteroidea</taxon>
        <taxon>Neodiplogasteridae</taxon>
        <taxon>Pristionchus</taxon>
    </lineage>
</organism>
<keyword evidence="4" id="KW-0808">Transferase</keyword>
<evidence type="ECO:0000256" key="6">
    <source>
        <dbReference type="ARBA" id="ARBA00022777"/>
    </source>
</evidence>
<keyword evidence="7" id="KW-0067">ATP-binding</keyword>
<dbReference type="PROSITE" id="PS00108">
    <property type="entry name" value="PROTEIN_KINASE_ST"/>
    <property type="match status" value="1"/>
</dbReference>
<comment type="catalytic activity">
    <reaction evidence="9">
        <text>L-seryl-[protein] + ATP = O-phospho-L-seryl-[protein] + ADP + H(+)</text>
        <dbReference type="Rhea" id="RHEA:17989"/>
        <dbReference type="Rhea" id="RHEA-COMP:9863"/>
        <dbReference type="Rhea" id="RHEA-COMP:11604"/>
        <dbReference type="ChEBI" id="CHEBI:15378"/>
        <dbReference type="ChEBI" id="CHEBI:29999"/>
        <dbReference type="ChEBI" id="CHEBI:30616"/>
        <dbReference type="ChEBI" id="CHEBI:83421"/>
        <dbReference type="ChEBI" id="CHEBI:456216"/>
        <dbReference type="EC" id="2.7.11.1"/>
    </reaction>
</comment>
<dbReference type="GO" id="GO:0004674">
    <property type="term" value="F:protein serine/threonine kinase activity"/>
    <property type="evidence" value="ECO:0007669"/>
    <property type="project" value="UniProtKB-KW"/>
</dbReference>
<dbReference type="PROSITE" id="PS00107">
    <property type="entry name" value="PROTEIN_KINASE_ATP"/>
    <property type="match status" value="1"/>
</dbReference>
<dbReference type="PANTHER" id="PTHR44899:SF3">
    <property type="entry name" value="SERINE_THREONINE-PROTEIN KINASE NEK1"/>
    <property type="match status" value="1"/>
</dbReference>
<dbReference type="InterPro" id="IPR008271">
    <property type="entry name" value="Ser/Thr_kinase_AS"/>
</dbReference>
<evidence type="ECO:0000256" key="3">
    <source>
        <dbReference type="ARBA" id="ARBA00022527"/>
    </source>
</evidence>
<dbReference type="InterPro" id="IPR000719">
    <property type="entry name" value="Prot_kinase_dom"/>
</dbReference>
<dbReference type="InterPro" id="IPR017441">
    <property type="entry name" value="Protein_kinase_ATP_BS"/>
</dbReference>
<dbReference type="Proteomes" id="UP000005239">
    <property type="component" value="Unassembled WGS sequence"/>
</dbReference>
<evidence type="ECO:0000313" key="10">
    <source>
        <dbReference type="EnsemblMetazoa" id="PPA36032.1"/>
    </source>
</evidence>
<dbReference type="SUPFAM" id="SSF56112">
    <property type="entry name" value="Protein kinase-like (PK-like)"/>
    <property type="match status" value="1"/>
</dbReference>
<proteinExistence type="inferred from homology"/>
<dbReference type="EnsemblMetazoa" id="PPA36032.1">
    <property type="protein sequence ID" value="PPA36032.1"/>
    <property type="gene ID" value="WBGene00274401"/>
</dbReference>
<reference evidence="11" key="1">
    <citation type="journal article" date="2008" name="Nat. Genet.">
        <title>The Pristionchus pacificus genome provides a unique perspective on nematode lifestyle and parasitism.</title>
        <authorList>
            <person name="Dieterich C."/>
            <person name="Clifton S.W."/>
            <person name="Schuster L.N."/>
            <person name="Chinwalla A."/>
            <person name="Delehaunty K."/>
            <person name="Dinkelacker I."/>
            <person name="Fulton L."/>
            <person name="Fulton R."/>
            <person name="Godfrey J."/>
            <person name="Minx P."/>
            <person name="Mitreva M."/>
            <person name="Roeseler W."/>
            <person name="Tian H."/>
            <person name="Witte H."/>
            <person name="Yang S.P."/>
            <person name="Wilson R.K."/>
            <person name="Sommer R.J."/>
        </authorList>
    </citation>
    <scope>NUCLEOTIDE SEQUENCE [LARGE SCALE GENOMIC DNA]</scope>
    <source>
        <strain evidence="11">PS312</strain>
    </source>
</reference>
<sequence>MSEPEIVRSGKFQDRKMEIEDKFEKLRVVGRGAFGVCWLCKKKGEENAEKVIIKMIPLHGLSTKEEQEIKGEADLLRKMKHPMIIGYYDYFTCAESIAIVMQFAEGGTLENLIRDQRGVHFSEATVLKYFTQILLGLEYMHSLNIVHRDLKTQNILLNKKRTLIKLSDFGVSKQLNTRSVASTLIGTPNYLSPEMVEGAYKPFLQHEIGHLGAGLRLLRAVHGIGLIST</sequence>
<dbReference type="SMART" id="SM00220">
    <property type="entry name" value="S_TKc"/>
    <property type="match status" value="1"/>
</dbReference>
<dbReference type="GO" id="GO:0005524">
    <property type="term" value="F:ATP binding"/>
    <property type="evidence" value="ECO:0007669"/>
    <property type="project" value="UniProtKB-UniRule"/>
</dbReference>
<accession>A0A8R1UQJ0</accession>
<evidence type="ECO:0000256" key="5">
    <source>
        <dbReference type="ARBA" id="ARBA00022741"/>
    </source>
</evidence>
<evidence type="ECO:0000313" key="11">
    <source>
        <dbReference type="Proteomes" id="UP000005239"/>
    </source>
</evidence>
<evidence type="ECO:0000256" key="1">
    <source>
        <dbReference type="ARBA" id="ARBA00010886"/>
    </source>
</evidence>
<dbReference type="PIRSF" id="PIRSF000654">
    <property type="entry name" value="Integrin-linked_kinase"/>
    <property type="match status" value="1"/>
</dbReference>
<dbReference type="PANTHER" id="PTHR44899">
    <property type="entry name" value="CAMK FAMILY PROTEIN KINASE"/>
    <property type="match status" value="1"/>
</dbReference>
<dbReference type="Pfam" id="PF00069">
    <property type="entry name" value="Pkinase"/>
    <property type="match status" value="1"/>
</dbReference>